<evidence type="ECO:0000256" key="1">
    <source>
        <dbReference type="SAM" id="MobiDB-lite"/>
    </source>
</evidence>
<evidence type="ECO:0000313" key="3">
    <source>
        <dbReference type="Proteomes" id="UP001066276"/>
    </source>
</evidence>
<feature type="compositionally biased region" description="Basic and acidic residues" evidence="1">
    <location>
        <begin position="27"/>
        <end position="79"/>
    </location>
</feature>
<reference evidence="2" key="1">
    <citation type="journal article" date="2022" name="bioRxiv">
        <title>Sequencing and chromosome-scale assembly of the giantPleurodeles waltlgenome.</title>
        <authorList>
            <person name="Brown T."/>
            <person name="Elewa A."/>
            <person name="Iarovenko S."/>
            <person name="Subramanian E."/>
            <person name="Araus A.J."/>
            <person name="Petzold A."/>
            <person name="Susuki M."/>
            <person name="Suzuki K.-i.T."/>
            <person name="Hayashi T."/>
            <person name="Toyoda A."/>
            <person name="Oliveira C."/>
            <person name="Osipova E."/>
            <person name="Leigh N.D."/>
            <person name="Simon A."/>
            <person name="Yun M.H."/>
        </authorList>
    </citation>
    <scope>NUCLEOTIDE SEQUENCE</scope>
    <source>
        <strain evidence="2">20211129_DDA</strain>
        <tissue evidence="2">Liver</tissue>
    </source>
</reference>
<feature type="compositionally biased region" description="Basic and acidic residues" evidence="1">
    <location>
        <begin position="90"/>
        <end position="103"/>
    </location>
</feature>
<gene>
    <name evidence="2" type="ORF">NDU88_003502</name>
</gene>
<keyword evidence="3" id="KW-1185">Reference proteome</keyword>
<dbReference type="AlphaFoldDB" id="A0AAV7T5G1"/>
<comment type="caution">
    <text evidence="2">The sequence shown here is derived from an EMBL/GenBank/DDBJ whole genome shotgun (WGS) entry which is preliminary data.</text>
</comment>
<name>A0AAV7T5G1_PLEWA</name>
<protein>
    <submittedName>
        <fullName evidence="2">Uncharacterized protein</fullName>
    </submittedName>
</protein>
<feature type="region of interest" description="Disordered" evidence="1">
    <location>
        <begin position="1"/>
        <end position="103"/>
    </location>
</feature>
<organism evidence="2 3">
    <name type="scientific">Pleurodeles waltl</name>
    <name type="common">Iberian ribbed newt</name>
    <dbReference type="NCBI Taxonomy" id="8319"/>
    <lineage>
        <taxon>Eukaryota</taxon>
        <taxon>Metazoa</taxon>
        <taxon>Chordata</taxon>
        <taxon>Craniata</taxon>
        <taxon>Vertebrata</taxon>
        <taxon>Euteleostomi</taxon>
        <taxon>Amphibia</taxon>
        <taxon>Batrachia</taxon>
        <taxon>Caudata</taxon>
        <taxon>Salamandroidea</taxon>
        <taxon>Salamandridae</taxon>
        <taxon>Pleurodelinae</taxon>
        <taxon>Pleurodeles</taxon>
    </lineage>
</organism>
<accession>A0AAV7T5G1</accession>
<dbReference type="EMBL" id="JANPWB010000007">
    <property type="protein sequence ID" value="KAJ1171642.1"/>
    <property type="molecule type" value="Genomic_DNA"/>
</dbReference>
<proteinExistence type="predicted"/>
<sequence length="103" mass="12139">MKTTRVTIDLSLQEWRPGSDSPTNEFHWMHPRDQPEGGRNREEKGREKIGHGEAEEHRECEEEKKQRDSRYIKKQEQQRRGVSNTGFKPDATKPDGGRRLGRR</sequence>
<dbReference type="Proteomes" id="UP001066276">
    <property type="component" value="Chromosome 4_1"/>
</dbReference>
<evidence type="ECO:0000313" key="2">
    <source>
        <dbReference type="EMBL" id="KAJ1171642.1"/>
    </source>
</evidence>